<dbReference type="OrthoDB" id="1450284at2"/>
<dbReference type="Pfam" id="PF07635">
    <property type="entry name" value="PSCyt1"/>
    <property type="match status" value="1"/>
</dbReference>
<dbReference type="InterPro" id="IPR011429">
    <property type="entry name" value="Cyt_c_Planctomycete-type"/>
</dbReference>
<dbReference type="RefSeq" id="WP_119054302.1">
    <property type="nucleotide sequence ID" value="NZ_CP032157.1"/>
</dbReference>
<dbReference type="GO" id="GO:0009055">
    <property type="term" value="F:electron transfer activity"/>
    <property type="evidence" value="ECO:0007669"/>
    <property type="project" value="InterPro"/>
</dbReference>
<dbReference type="SUPFAM" id="SSF46626">
    <property type="entry name" value="Cytochrome c"/>
    <property type="match status" value="1"/>
</dbReference>
<dbReference type="PANTHER" id="PTHR35889:SF3">
    <property type="entry name" value="F-BOX DOMAIN-CONTAINING PROTEIN"/>
    <property type="match status" value="1"/>
</dbReference>
<evidence type="ECO:0000313" key="4">
    <source>
        <dbReference type="EMBL" id="AXY78430.1"/>
    </source>
</evidence>
<name>A0A3B7MZA8_9BACT</name>
<proteinExistence type="predicted"/>
<dbReference type="InterPro" id="IPR022655">
    <property type="entry name" value="DUF1553"/>
</dbReference>
<protein>
    <submittedName>
        <fullName evidence="4">DUF1549 domain-containing protein</fullName>
    </submittedName>
</protein>
<evidence type="ECO:0000259" key="1">
    <source>
        <dbReference type="Pfam" id="PF07583"/>
    </source>
</evidence>
<evidence type="ECO:0000259" key="3">
    <source>
        <dbReference type="Pfam" id="PF07635"/>
    </source>
</evidence>
<gene>
    <name evidence="4" type="ORF">D3H65_32530</name>
</gene>
<keyword evidence="5" id="KW-1185">Reference proteome</keyword>
<reference evidence="4 5" key="1">
    <citation type="submission" date="2018-09" db="EMBL/GenBank/DDBJ databases">
        <title>Genome sequencing of strain 6GH32-13.</title>
        <authorList>
            <person name="Weon H.-Y."/>
            <person name="Heo J."/>
            <person name="Kwon S.-W."/>
        </authorList>
    </citation>
    <scope>NUCLEOTIDE SEQUENCE [LARGE SCALE GENOMIC DNA]</scope>
    <source>
        <strain evidence="4 5">5GH32-13</strain>
    </source>
</reference>
<dbReference type="InterPro" id="IPR011444">
    <property type="entry name" value="DUF1549"/>
</dbReference>
<dbReference type="Proteomes" id="UP000263900">
    <property type="component" value="Chromosome"/>
</dbReference>
<dbReference type="Pfam" id="PF07583">
    <property type="entry name" value="PSCyt2"/>
    <property type="match status" value="1"/>
</dbReference>
<dbReference type="AlphaFoldDB" id="A0A3B7MZA8"/>
<dbReference type="SUPFAM" id="SSF49899">
    <property type="entry name" value="Concanavalin A-like lectins/glucanases"/>
    <property type="match status" value="1"/>
</dbReference>
<feature type="domain" description="DUF1549" evidence="1">
    <location>
        <begin position="174"/>
        <end position="378"/>
    </location>
</feature>
<dbReference type="PANTHER" id="PTHR35889">
    <property type="entry name" value="CYCLOINULO-OLIGOSACCHARIDE FRUCTANOTRANSFERASE-RELATED"/>
    <property type="match status" value="1"/>
</dbReference>
<dbReference type="Pfam" id="PF13385">
    <property type="entry name" value="Laminin_G_3"/>
    <property type="match status" value="1"/>
</dbReference>
<evidence type="ECO:0000259" key="2">
    <source>
        <dbReference type="Pfam" id="PF07587"/>
    </source>
</evidence>
<sequence length="1068" mass="120449">MKLRLNRGLLVVACLALLIFIVTQVGMGGNLNIPADVKEAMAALPGQLDYNIHVKKILSDKCFSCHGPDAAKQKGDLRLDLADAAYNKKTESGLRAIRAGSIARSEVAHRILSEDKAYRMPTPASHLSLTVEEKATILQWIDQGAQYAPHWAFVAPKKAPLPDVKTEGWVKNDIDRFVLSRLEKEGLTPSAEADRETLIRRVSFDLTGLPPSIAEIDAFLQDKRADAYEKMVDHYLQSPRYGERMAAYWLDVARFADSHGYLDDKHRDASPWRDWVINAYNKNLPYDQFITWQLAGDLLPHATREQILATGFNRNHKQNSEAGIIPEEFRVEYVVDRTNTLGSSVMGLTVSCAKCHDHKYDPISQKDYFSLFAFFNSTFELGSSNYGADNNIVPGPTLLLLDKEKEQQLGQLHALISRLQAKQVVAAQEAPQQSLQQKVLASLPFDKTASLNTYTGKKMEVTRAFRNEVQPLLSAKTTEEKLVKGVAGQALQLEEGTLVYLPPYKTGYFERYEPFSFSIWVNVPKQYEEAAIVHHSDPRRYGFQGYDLVLKNNQLNFRLMHAFPHDAISVLTSATLDSNRWYHVAVSYDGSSSAKGVSIYLDGKPVQLQTEYDHLQKNIKPFPNVHKVVAFHGLAFGARELERTMKGGMLDQFCLFDGTMNAQEAAYLYNNKAVAFAPRNPAAFRKQPDSLQLARMQETMIYDSTQEVMVMGDLPRPRKTHVLLRGVYDKYGDEVEPSTPKAILPFPVDFPRNRKGLAEWLFLPEHPLTARIAVNRIWEMYFGRGIVKTSDDFGNQGEMPTHPALLDYLAIRYREGGWNTKALQKFIMMSATYRQQSVVRPELLQRDPENKLLARSARFKMPAEMIRDNALATGGLLSDKIGGPSVYPYQPPGLWEALSDKSWKYVYKESVGEDLFRRSIYTIVKRSSPPPFMLIFDAPDRNFCTVKRSVSSSPLQALALLNDPTFIEASKYIAGRMMQEGGKEVREQLVYGFRLVTGRRPDAQEMALLTKMYGEEYALYTKQPGKAVKILSVGRAQQPLKTEGLAQTAACVDVVMALINTDEFITRK</sequence>
<dbReference type="InterPro" id="IPR013320">
    <property type="entry name" value="ConA-like_dom_sf"/>
</dbReference>
<dbReference type="GO" id="GO:0020037">
    <property type="term" value="F:heme binding"/>
    <property type="evidence" value="ECO:0007669"/>
    <property type="project" value="InterPro"/>
</dbReference>
<dbReference type="Pfam" id="PF07587">
    <property type="entry name" value="PSD1"/>
    <property type="match status" value="1"/>
</dbReference>
<feature type="domain" description="DUF1553" evidence="2">
    <location>
        <begin position="753"/>
        <end position="1012"/>
    </location>
</feature>
<dbReference type="EMBL" id="CP032157">
    <property type="protein sequence ID" value="AXY78430.1"/>
    <property type="molecule type" value="Genomic_DNA"/>
</dbReference>
<dbReference type="KEGG" id="pseg:D3H65_32530"/>
<dbReference type="GO" id="GO:0004553">
    <property type="term" value="F:hydrolase activity, hydrolyzing O-glycosyl compounds"/>
    <property type="evidence" value="ECO:0007669"/>
    <property type="project" value="UniProtKB-ARBA"/>
</dbReference>
<evidence type="ECO:0000313" key="5">
    <source>
        <dbReference type="Proteomes" id="UP000263900"/>
    </source>
</evidence>
<feature type="domain" description="Cytochrome C Planctomycete-type" evidence="3">
    <location>
        <begin position="62"/>
        <end position="121"/>
    </location>
</feature>
<dbReference type="GO" id="GO:0005975">
    <property type="term" value="P:carbohydrate metabolic process"/>
    <property type="evidence" value="ECO:0007669"/>
    <property type="project" value="UniProtKB-ARBA"/>
</dbReference>
<accession>A0A3B7MZA8</accession>
<dbReference type="InterPro" id="IPR036909">
    <property type="entry name" value="Cyt_c-like_dom_sf"/>
</dbReference>
<organism evidence="4 5">
    <name type="scientific">Paraflavitalea soli</name>
    <dbReference type="NCBI Taxonomy" id="2315862"/>
    <lineage>
        <taxon>Bacteria</taxon>
        <taxon>Pseudomonadati</taxon>
        <taxon>Bacteroidota</taxon>
        <taxon>Chitinophagia</taxon>
        <taxon>Chitinophagales</taxon>
        <taxon>Chitinophagaceae</taxon>
        <taxon>Paraflavitalea</taxon>
    </lineage>
</organism>
<dbReference type="Gene3D" id="2.60.120.200">
    <property type="match status" value="1"/>
</dbReference>